<dbReference type="InterPro" id="IPR000424">
    <property type="entry name" value="Primosome_PriB/ssb"/>
</dbReference>
<feature type="region of interest" description="Disordered" evidence="4">
    <location>
        <begin position="111"/>
        <end position="136"/>
    </location>
</feature>
<evidence type="ECO:0000256" key="1">
    <source>
        <dbReference type="ARBA" id="ARBA00023125"/>
    </source>
</evidence>
<dbReference type="Gene3D" id="2.40.50.140">
    <property type="entry name" value="Nucleic acid-binding proteins"/>
    <property type="match status" value="1"/>
</dbReference>
<dbReference type="HAMAP" id="MF_00984">
    <property type="entry name" value="SSB"/>
    <property type="match status" value="1"/>
</dbReference>
<keyword evidence="1 2" id="KW-0238">DNA-binding</keyword>
<evidence type="ECO:0000313" key="5">
    <source>
        <dbReference type="EMBL" id="MBA2796581.1"/>
    </source>
</evidence>
<evidence type="ECO:0000256" key="3">
    <source>
        <dbReference type="PIRNR" id="PIRNR002070"/>
    </source>
</evidence>
<evidence type="ECO:0000313" key="6">
    <source>
        <dbReference type="Proteomes" id="UP000524462"/>
    </source>
</evidence>
<dbReference type="GO" id="GO:0006260">
    <property type="term" value="P:DNA replication"/>
    <property type="evidence" value="ECO:0007669"/>
    <property type="project" value="InterPro"/>
</dbReference>
<accession>A0A7W0ASZ7</accession>
<evidence type="ECO:0000256" key="4">
    <source>
        <dbReference type="SAM" id="MobiDB-lite"/>
    </source>
</evidence>
<dbReference type="CDD" id="cd04496">
    <property type="entry name" value="SSB_OBF"/>
    <property type="match status" value="1"/>
</dbReference>
<dbReference type="AlphaFoldDB" id="A0A7W0ASZ7"/>
<dbReference type="GO" id="GO:0009295">
    <property type="term" value="C:nucleoid"/>
    <property type="evidence" value="ECO:0007669"/>
    <property type="project" value="TreeGrafter"/>
</dbReference>
<dbReference type="Proteomes" id="UP000524462">
    <property type="component" value="Unassembled WGS sequence"/>
</dbReference>
<dbReference type="PANTHER" id="PTHR10302:SF27">
    <property type="entry name" value="SINGLE-STRANDED DNA-BINDING PROTEIN"/>
    <property type="match status" value="1"/>
</dbReference>
<name>A0A7W0ASZ7_STRPO</name>
<dbReference type="Pfam" id="PF00436">
    <property type="entry name" value="SSB"/>
    <property type="match status" value="1"/>
</dbReference>
<dbReference type="EMBL" id="JACEGE010000024">
    <property type="protein sequence ID" value="MBA2796581.1"/>
    <property type="molecule type" value="Genomic_DNA"/>
</dbReference>
<proteinExistence type="inferred from homology"/>
<dbReference type="PROSITE" id="PS50935">
    <property type="entry name" value="SSB"/>
    <property type="match status" value="1"/>
</dbReference>
<feature type="compositionally biased region" description="Polar residues" evidence="4">
    <location>
        <begin position="111"/>
        <end position="127"/>
    </location>
</feature>
<dbReference type="PIRSF" id="PIRSF002070">
    <property type="entry name" value="SSB"/>
    <property type="match status" value="1"/>
</dbReference>
<dbReference type="NCBIfam" id="TIGR00621">
    <property type="entry name" value="ssb"/>
    <property type="match status" value="1"/>
</dbReference>
<organism evidence="5 6">
    <name type="scientific">Streptococcus porcinus</name>
    <dbReference type="NCBI Taxonomy" id="1340"/>
    <lineage>
        <taxon>Bacteria</taxon>
        <taxon>Bacillati</taxon>
        <taxon>Bacillota</taxon>
        <taxon>Bacilli</taxon>
        <taxon>Lactobacillales</taxon>
        <taxon>Streptococcaceae</taxon>
        <taxon>Streptococcus</taxon>
    </lineage>
</organism>
<gene>
    <name evidence="5" type="primary">ssb</name>
    <name evidence="5" type="ORF">H1B29_08825</name>
</gene>
<dbReference type="GO" id="GO:0003697">
    <property type="term" value="F:single-stranded DNA binding"/>
    <property type="evidence" value="ECO:0007669"/>
    <property type="project" value="UniProtKB-UniRule"/>
</dbReference>
<dbReference type="InterPro" id="IPR012340">
    <property type="entry name" value="NA-bd_OB-fold"/>
</dbReference>
<protein>
    <recommendedName>
        <fullName evidence="2 3">Single-stranded DNA-binding protein</fullName>
        <shortName evidence="2">SSB</shortName>
    </recommendedName>
</protein>
<comment type="caution">
    <text evidence="2">Lacks conserved residue(s) required for the propagation of feature annotation.</text>
</comment>
<dbReference type="PANTHER" id="PTHR10302">
    <property type="entry name" value="SINGLE-STRANDED DNA-BINDING PROTEIN"/>
    <property type="match status" value="1"/>
</dbReference>
<reference evidence="5 6" key="1">
    <citation type="submission" date="2020-07" db="EMBL/GenBank/DDBJ databases">
        <title>Molecular and genomic characterization of Streptococcus porcinus isolated from diseased swine in Brazil.</title>
        <authorList>
            <person name="Moreno L.Z."/>
            <person name="Matajira C.E.C."/>
            <person name="Poor A.P."/>
            <person name="Dutra M.C."/>
            <person name="Moreno A.M."/>
        </authorList>
    </citation>
    <scope>NUCLEOTIDE SEQUENCE [LARGE SCALE GENOMIC DNA]</scope>
    <source>
        <strain evidence="5 6">SP0816-2</strain>
    </source>
</reference>
<comment type="subunit">
    <text evidence="2">Homotetramer.</text>
</comment>
<dbReference type="InterPro" id="IPR011344">
    <property type="entry name" value="ssDNA-bd"/>
</dbReference>
<dbReference type="RefSeq" id="WP_181460468.1">
    <property type="nucleotide sequence ID" value="NZ_JACEGE010000024.1"/>
</dbReference>
<sequence length="136" mass="15197">MINNVTLVGRLTKNVELKYTSSQTAVATGTLAVNRQFKSANGEKEADFINIVAWRKTAEILAEYTKKGSQIGVVGRIQTRNYENQQGQRVYVTEVVVESVVLLDNRSINEQQPVQKQEAPFSNSSSMEIDESDLPF</sequence>
<comment type="caution">
    <text evidence="5">The sequence shown here is derived from an EMBL/GenBank/DDBJ whole genome shotgun (WGS) entry which is preliminary data.</text>
</comment>
<dbReference type="SUPFAM" id="SSF50249">
    <property type="entry name" value="Nucleic acid-binding proteins"/>
    <property type="match status" value="1"/>
</dbReference>
<evidence type="ECO:0000256" key="2">
    <source>
        <dbReference type="HAMAP-Rule" id="MF_00984"/>
    </source>
</evidence>